<dbReference type="RefSeq" id="WP_359350720.1">
    <property type="nucleotide sequence ID" value="NZ_JBEYXV010000009.1"/>
</dbReference>
<dbReference type="Proteomes" id="UP001551176">
    <property type="component" value="Unassembled WGS sequence"/>
</dbReference>
<comment type="caution">
    <text evidence="1">The sequence shown here is derived from an EMBL/GenBank/DDBJ whole genome shotgun (WGS) entry which is preliminary data.</text>
</comment>
<proteinExistence type="predicted"/>
<dbReference type="EMBL" id="JBEYXV010000009">
    <property type="protein sequence ID" value="MEU6822925.1"/>
    <property type="molecule type" value="Genomic_DNA"/>
</dbReference>
<name>A0ABV3BQB2_9ACTN</name>
<reference evidence="1 2" key="1">
    <citation type="submission" date="2024-06" db="EMBL/GenBank/DDBJ databases">
        <title>The Natural Products Discovery Center: Release of the First 8490 Sequenced Strains for Exploring Actinobacteria Biosynthetic Diversity.</title>
        <authorList>
            <person name="Kalkreuter E."/>
            <person name="Kautsar S.A."/>
            <person name="Yang D."/>
            <person name="Bader C.D."/>
            <person name="Teijaro C.N."/>
            <person name="Fluegel L."/>
            <person name="Davis C.M."/>
            <person name="Simpson J.R."/>
            <person name="Lauterbach L."/>
            <person name="Steele A.D."/>
            <person name="Gui C."/>
            <person name="Meng S."/>
            <person name="Li G."/>
            <person name="Viehrig K."/>
            <person name="Ye F."/>
            <person name="Su P."/>
            <person name="Kiefer A.F."/>
            <person name="Nichols A."/>
            <person name="Cepeda A.J."/>
            <person name="Yan W."/>
            <person name="Fan B."/>
            <person name="Jiang Y."/>
            <person name="Adhikari A."/>
            <person name="Zheng C.-J."/>
            <person name="Schuster L."/>
            <person name="Cowan T.M."/>
            <person name="Smanski M.J."/>
            <person name="Chevrette M.G."/>
            <person name="De Carvalho L.P.S."/>
            <person name="Shen B."/>
        </authorList>
    </citation>
    <scope>NUCLEOTIDE SEQUENCE [LARGE SCALE GENOMIC DNA]</scope>
    <source>
        <strain evidence="1 2">NPDC046838</strain>
    </source>
</reference>
<evidence type="ECO:0000313" key="2">
    <source>
        <dbReference type="Proteomes" id="UP001551176"/>
    </source>
</evidence>
<protein>
    <submittedName>
        <fullName evidence="1">Uncharacterized protein</fullName>
    </submittedName>
</protein>
<evidence type="ECO:0000313" key="1">
    <source>
        <dbReference type="EMBL" id="MEU6822925.1"/>
    </source>
</evidence>
<accession>A0ABV3BQB2</accession>
<gene>
    <name evidence="1" type="ORF">ABZ921_20040</name>
</gene>
<sequence length="48" mass="4953">MSKNTEARAAIPAQQSGLPSWYGDLLSEIKGAVSCARTRASAASLDAT</sequence>
<keyword evidence="2" id="KW-1185">Reference proteome</keyword>
<organism evidence="1 2">
    <name type="scientific">Streptomyces atriruber</name>
    <dbReference type="NCBI Taxonomy" id="545121"/>
    <lineage>
        <taxon>Bacteria</taxon>
        <taxon>Bacillati</taxon>
        <taxon>Actinomycetota</taxon>
        <taxon>Actinomycetes</taxon>
        <taxon>Kitasatosporales</taxon>
        <taxon>Streptomycetaceae</taxon>
        <taxon>Streptomyces</taxon>
    </lineage>
</organism>